<accession>A2DES7</accession>
<evidence type="ECO:0000313" key="3">
    <source>
        <dbReference type="Proteomes" id="UP000001542"/>
    </source>
</evidence>
<gene>
    <name evidence="2" type="ORF">TVAG_283730</name>
</gene>
<dbReference type="RefSeq" id="XP_001582190.1">
    <property type="nucleotide sequence ID" value="XM_001582140.1"/>
</dbReference>
<protein>
    <submittedName>
        <fullName evidence="2">Uncharacterized protein</fullName>
    </submittedName>
</protein>
<organism evidence="2 3">
    <name type="scientific">Trichomonas vaginalis (strain ATCC PRA-98 / G3)</name>
    <dbReference type="NCBI Taxonomy" id="412133"/>
    <lineage>
        <taxon>Eukaryota</taxon>
        <taxon>Metamonada</taxon>
        <taxon>Parabasalia</taxon>
        <taxon>Trichomonadida</taxon>
        <taxon>Trichomonadidae</taxon>
        <taxon>Trichomonas</taxon>
    </lineage>
</organism>
<evidence type="ECO:0000256" key="1">
    <source>
        <dbReference type="SAM" id="Phobius"/>
    </source>
</evidence>
<dbReference type="OrthoDB" id="2133778at2759"/>
<reference evidence="2" key="1">
    <citation type="submission" date="2006-10" db="EMBL/GenBank/DDBJ databases">
        <authorList>
            <person name="Amadeo P."/>
            <person name="Zhao Q."/>
            <person name="Wortman J."/>
            <person name="Fraser-Liggett C."/>
            <person name="Carlton J."/>
        </authorList>
    </citation>
    <scope>NUCLEOTIDE SEQUENCE</scope>
    <source>
        <strain evidence="2">G3</strain>
    </source>
</reference>
<proteinExistence type="predicted"/>
<dbReference type="AlphaFoldDB" id="A2DES7"/>
<feature type="transmembrane region" description="Helical" evidence="1">
    <location>
        <begin position="53"/>
        <end position="72"/>
    </location>
</feature>
<dbReference type="Proteomes" id="UP000001542">
    <property type="component" value="Unassembled WGS sequence"/>
</dbReference>
<dbReference type="EMBL" id="DS113192">
    <property type="protein sequence ID" value="EAY21204.1"/>
    <property type="molecule type" value="Genomic_DNA"/>
</dbReference>
<keyword evidence="1" id="KW-0812">Transmembrane</keyword>
<feature type="transmembrane region" description="Helical" evidence="1">
    <location>
        <begin position="78"/>
        <end position="98"/>
    </location>
</feature>
<sequence>MARAFAIRNLYEMNFKPLSACILMSLASQITLAILCFAIPFQDKLGTFISIQLPVIYVNYVIIGIPLFNSIWGEANNAITAVIIMSNDIVIVPIYQILGAI</sequence>
<dbReference type="VEuPathDB" id="TrichDB:TVAGG3_0576810"/>
<keyword evidence="1" id="KW-1133">Transmembrane helix</keyword>
<dbReference type="VEuPathDB" id="TrichDB:TVAG_283730"/>
<keyword evidence="3" id="KW-1185">Reference proteome</keyword>
<dbReference type="InParanoid" id="A2DES7"/>
<evidence type="ECO:0000313" key="2">
    <source>
        <dbReference type="EMBL" id="EAY21204.1"/>
    </source>
</evidence>
<feature type="transmembrane region" description="Helical" evidence="1">
    <location>
        <begin position="17"/>
        <end position="41"/>
    </location>
</feature>
<keyword evidence="1" id="KW-0472">Membrane</keyword>
<reference evidence="2" key="2">
    <citation type="journal article" date="2007" name="Science">
        <title>Draft genome sequence of the sexually transmitted pathogen Trichomonas vaginalis.</title>
        <authorList>
            <person name="Carlton J.M."/>
            <person name="Hirt R.P."/>
            <person name="Silva J.C."/>
            <person name="Delcher A.L."/>
            <person name="Schatz M."/>
            <person name="Zhao Q."/>
            <person name="Wortman J.R."/>
            <person name="Bidwell S.L."/>
            <person name="Alsmark U.C.M."/>
            <person name="Besteiro S."/>
            <person name="Sicheritz-Ponten T."/>
            <person name="Noel C.J."/>
            <person name="Dacks J.B."/>
            <person name="Foster P.G."/>
            <person name="Simillion C."/>
            <person name="Van de Peer Y."/>
            <person name="Miranda-Saavedra D."/>
            <person name="Barton G.J."/>
            <person name="Westrop G.D."/>
            <person name="Mueller S."/>
            <person name="Dessi D."/>
            <person name="Fiori P.L."/>
            <person name="Ren Q."/>
            <person name="Paulsen I."/>
            <person name="Zhang H."/>
            <person name="Bastida-Corcuera F.D."/>
            <person name="Simoes-Barbosa A."/>
            <person name="Brown M.T."/>
            <person name="Hayes R.D."/>
            <person name="Mukherjee M."/>
            <person name="Okumura C.Y."/>
            <person name="Schneider R."/>
            <person name="Smith A.J."/>
            <person name="Vanacova S."/>
            <person name="Villalvazo M."/>
            <person name="Haas B.J."/>
            <person name="Pertea M."/>
            <person name="Feldblyum T.V."/>
            <person name="Utterback T.R."/>
            <person name="Shu C.L."/>
            <person name="Osoegawa K."/>
            <person name="de Jong P.J."/>
            <person name="Hrdy I."/>
            <person name="Horvathova L."/>
            <person name="Zubacova Z."/>
            <person name="Dolezal P."/>
            <person name="Malik S.B."/>
            <person name="Logsdon J.M. Jr."/>
            <person name="Henze K."/>
            <person name="Gupta A."/>
            <person name="Wang C.C."/>
            <person name="Dunne R.L."/>
            <person name="Upcroft J.A."/>
            <person name="Upcroft P."/>
            <person name="White O."/>
            <person name="Salzberg S.L."/>
            <person name="Tang P."/>
            <person name="Chiu C.-H."/>
            <person name="Lee Y.-S."/>
            <person name="Embley T.M."/>
            <person name="Coombs G.H."/>
            <person name="Mottram J.C."/>
            <person name="Tachezy J."/>
            <person name="Fraser-Liggett C.M."/>
            <person name="Johnson P.J."/>
        </authorList>
    </citation>
    <scope>NUCLEOTIDE SEQUENCE [LARGE SCALE GENOMIC DNA]</scope>
    <source>
        <strain evidence="2">G3</strain>
    </source>
</reference>
<name>A2DES7_TRIV3</name>
<dbReference type="SMR" id="A2DES7"/>
<dbReference type="KEGG" id="tva:5466753"/>